<evidence type="ECO:0000313" key="1">
    <source>
        <dbReference type="EMBL" id="OGH04645.1"/>
    </source>
</evidence>
<reference evidence="1 2" key="1">
    <citation type="journal article" date="2016" name="Nat. Commun.">
        <title>Thousands of microbial genomes shed light on interconnected biogeochemical processes in an aquifer system.</title>
        <authorList>
            <person name="Anantharaman K."/>
            <person name="Brown C.T."/>
            <person name="Hug L.A."/>
            <person name="Sharon I."/>
            <person name="Castelle C.J."/>
            <person name="Probst A.J."/>
            <person name="Thomas B.C."/>
            <person name="Singh A."/>
            <person name="Wilkins M.J."/>
            <person name="Karaoz U."/>
            <person name="Brodie E.L."/>
            <person name="Williams K.H."/>
            <person name="Hubbard S.S."/>
            <person name="Banfield J.F."/>
        </authorList>
    </citation>
    <scope>NUCLEOTIDE SEQUENCE [LARGE SCALE GENOMIC DNA]</scope>
</reference>
<sequence>MGLNTAALGEQIQRLAGIDPLAEVDETFFRPTGNDHLAQFCLKNLAPELAELELRDQRAFLLAELEESLGLNFNLTADPNYAAATLGETGGPGGVQVVLDLGMPQLVLVHYLGEARAIGKLNGRLTSLPFLSPARLGREEMLGLRASLGRILLVRLGFEQNPKLFAEPTGLLGTLKGGQSGPLLEQWLRTKPELVRVEALGGEGGEGSGSRIEILETGALWGKGMRLANFLERCQKVEALLDLRYRQIEQHHLCSVVTQGGWSRLVGEPVRFVFEQPIERMDRFLALLGQGLKPLEFYGNPERLSPNLWGMELCDATGGWLRLSLTPHWLSCELTGPHSIPLFDRLEGFLAKQVEATLGLQPWGEP</sequence>
<dbReference type="AlphaFoldDB" id="A0A1F6H2Q7"/>
<dbReference type="EMBL" id="MFNF01000001">
    <property type="protein sequence ID" value="OGH04645.1"/>
    <property type="molecule type" value="Genomic_DNA"/>
</dbReference>
<comment type="caution">
    <text evidence="1">The sequence shown here is derived from an EMBL/GenBank/DDBJ whole genome shotgun (WGS) entry which is preliminary data.</text>
</comment>
<name>A0A1F6H2Q7_9PROT</name>
<protein>
    <submittedName>
        <fullName evidence="1">Uncharacterized protein</fullName>
    </submittedName>
</protein>
<proteinExistence type="predicted"/>
<accession>A0A1F6H2Q7</accession>
<evidence type="ECO:0000313" key="2">
    <source>
        <dbReference type="Proteomes" id="UP000177583"/>
    </source>
</evidence>
<dbReference type="Proteomes" id="UP000177583">
    <property type="component" value="Unassembled WGS sequence"/>
</dbReference>
<gene>
    <name evidence="1" type="ORF">A2557_06545</name>
</gene>
<organism evidence="1 2">
    <name type="scientific">Candidatus Lambdaproteobacteria bacterium RIFOXYD2_FULL_56_26</name>
    <dbReference type="NCBI Taxonomy" id="1817773"/>
    <lineage>
        <taxon>Bacteria</taxon>
        <taxon>Pseudomonadati</taxon>
        <taxon>Pseudomonadota</taxon>
        <taxon>Candidatus Lambdaproteobacteria</taxon>
    </lineage>
</organism>